<dbReference type="PANTHER" id="PTHR34978">
    <property type="entry name" value="POSSIBLE SENSOR-TRANSDUCER PROTEIN BLAR"/>
    <property type="match status" value="1"/>
</dbReference>
<dbReference type="InterPro" id="IPR008756">
    <property type="entry name" value="Peptidase_M56"/>
</dbReference>
<dbReference type="Proteomes" id="UP001144341">
    <property type="component" value="Unassembled WGS sequence"/>
</dbReference>
<sequence>MKKLTFFRLNRFYLLGALFFSFVIPALQFEVKRELAAVEINQLTDLHQLKPVSNQPFQLVKPLVVEYQPQEQPRIDWNELGFYIYGGIASILLLACAWRLFGLLKHTSDYTNSIDGLKLITKTKGYTNCSFFNYVFIDKSILSETELQVLLTHEKVHASQYHSIDKIILMLCKAFLWFNPVVYLIDKALEQTHEYEADEAASLNFGTNAYANLLFKLAVTKSEMPLIHNFVKSPVKERIKMLFNAKSAKMKKLSYLLALPITISLIWLFSVQLVYAAPKLKSVLGLKKIEQPIYKQVVKTAKGVLVNRNSKTILKVIDTTRLQSSIDPKIISSSKIRGNLKTKISYLEDVVIEIKGTTIKAKSAVWNKNVKELLVSHAVIIMEEV</sequence>
<evidence type="ECO:0000313" key="3">
    <source>
        <dbReference type="EMBL" id="MCZ4225368.1"/>
    </source>
</evidence>
<evidence type="ECO:0000259" key="2">
    <source>
        <dbReference type="Pfam" id="PF05569"/>
    </source>
</evidence>
<feature type="transmembrane region" description="Helical" evidence="1">
    <location>
        <begin position="253"/>
        <end position="275"/>
    </location>
</feature>
<comment type="caution">
    <text evidence="3">The sequence shown here is derived from an EMBL/GenBank/DDBJ whole genome shotgun (WGS) entry which is preliminary data.</text>
</comment>
<dbReference type="InterPro" id="IPR052173">
    <property type="entry name" value="Beta-lactam_resp_regulator"/>
</dbReference>
<feature type="domain" description="Peptidase M56" evidence="2">
    <location>
        <begin position="142"/>
        <end position="242"/>
    </location>
</feature>
<organism evidence="3 4">
    <name type="scientific">Pedobacter rhodius</name>
    <dbReference type="NCBI Taxonomy" id="3004098"/>
    <lineage>
        <taxon>Bacteria</taxon>
        <taxon>Pseudomonadati</taxon>
        <taxon>Bacteroidota</taxon>
        <taxon>Sphingobacteriia</taxon>
        <taxon>Sphingobacteriales</taxon>
        <taxon>Sphingobacteriaceae</taxon>
        <taxon>Pedobacter</taxon>
    </lineage>
</organism>
<name>A0ABT4L2E7_9SPHI</name>
<keyword evidence="1" id="KW-1133">Transmembrane helix</keyword>
<accession>A0ABT4L2E7</accession>
<dbReference type="EMBL" id="JAPWGL010000006">
    <property type="protein sequence ID" value="MCZ4225368.1"/>
    <property type="molecule type" value="Genomic_DNA"/>
</dbReference>
<protein>
    <recommendedName>
        <fullName evidence="2">Peptidase M56 domain-containing protein</fullName>
    </recommendedName>
</protein>
<dbReference type="RefSeq" id="WP_269417025.1">
    <property type="nucleotide sequence ID" value="NZ_JAPWGL010000006.1"/>
</dbReference>
<keyword evidence="1" id="KW-0812">Transmembrane</keyword>
<dbReference type="Pfam" id="PF05569">
    <property type="entry name" value="Peptidase_M56"/>
    <property type="match status" value="1"/>
</dbReference>
<dbReference type="PANTHER" id="PTHR34978:SF3">
    <property type="entry name" value="SLR0241 PROTEIN"/>
    <property type="match status" value="1"/>
</dbReference>
<evidence type="ECO:0000256" key="1">
    <source>
        <dbReference type="SAM" id="Phobius"/>
    </source>
</evidence>
<reference evidence="3" key="1">
    <citation type="submission" date="2022-12" db="EMBL/GenBank/DDBJ databases">
        <title>Genome sequence of SJ11.</title>
        <authorList>
            <person name="Woo H."/>
        </authorList>
    </citation>
    <scope>NUCLEOTIDE SEQUENCE</scope>
    <source>
        <strain evidence="3">SJ11</strain>
    </source>
</reference>
<keyword evidence="4" id="KW-1185">Reference proteome</keyword>
<gene>
    <name evidence="3" type="ORF">O0931_18790</name>
</gene>
<feature type="transmembrane region" description="Helical" evidence="1">
    <location>
        <begin position="12"/>
        <end position="29"/>
    </location>
</feature>
<proteinExistence type="predicted"/>
<keyword evidence="1" id="KW-0472">Membrane</keyword>
<feature type="transmembrane region" description="Helical" evidence="1">
    <location>
        <begin position="82"/>
        <end position="101"/>
    </location>
</feature>
<evidence type="ECO:0000313" key="4">
    <source>
        <dbReference type="Proteomes" id="UP001144341"/>
    </source>
</evidence>